<keyword evidence="5 8" id="KW-0418">Kinase</keyword>
<feature type="domain" description="Inositol-tetrakisphosphate 1-kinase N-terminal" evidence="12">
    <location>
        <begin position="65"/>
        <end position="114"/>
    </location>
</feature>
<feature type="binding site" evidence="10">
    <location>
        <position position="304"/>
    </location>
    <ligand>
        <name>Mg(2+)</name>
        <dbReference type="ChEBI" id="CHEBI:18420"/>
        <label>1</label>
    </ligand>
</feature>
<dbReference type="FunFam" id="3.30.470.20:FF:000047">
    <property type="entry name" value="Inositol-tetrakisphosphate 1-kinase 4"/>
    <property type="match status" value="1"/>
</dbReference>
<evidence type="ECO:0000256" key="8">
    <source>
        <dbReference type="PIRNR" id="PIRNR038186"/>
    </source>
</evidence>
<dbReference type="PANTHER" id="PTHR14217">
    <property type="entry name" value="INOSITOL-TETRAKISPHOSPHATE 1-KINASE"/>
    <property type="match status" value="1"/>
</dbReference>
<dbReference type="Pfam" id="PF05770">
    <property type="entry name" value="Ins134_P3_kin"/>
    <property type="match status" value="1"/>
</dbReference>
<feature type="binding site" evidence="9">
    <location>
        <position position="121"/>
    </location>
    <ligand>
        <name>ATP</name>
        <dbReference type="ChEBI" id="CHEBI:30616"/>
    </ligand>
</feature>
<dbReference type="EMBL" id="ANJA01000405">
    <property type="protein sequence ID" value="ETO83891.1"/>
    <property type="molecule type" value="Genomic_DNA"/>
</dbReference>
<dbReference type="InterPro" id="IPR041429">
    <property type="entry name" value="ITPK1_N"/>
</dbReference>
<dbReference type="SUPFAM" id="SSF56059">
    <property type="entry name" value="Glutathione synthetase ATP-binding domain-like"/>
    <property type="match status" value="1"/>
</dbReference>
<feature type="binding site" evidence="9">
    <location>
        <position position="175"/>
    </location>
    <ligand>
        <name>ATP</name>
        <dbReference type="ChEBI" id="CHEBI:30616"/>
    </ligand>
</feature>
<dbReference type="GO" id="GO:0032957">
    <property type="term" value="P:inositol trisphosphate metabolic process"/>
    <property type="evidence" value="ECO:0007669"/>
    <property type="project" value="InterPro"/>
</dbReference>
<dbReference type="EC" id="2.7.1.134" evidence="8"/>
<dbReference type="GO" id="GO:0005737">
    <property type="term" value="C:cytoplasm"/>
    <property type="evidence" value="ECO:0007669"/>
    <property type="project" value="TreeGrafter"/>
</dbReference>
<evidence type="ECO:0000259" key="11">
    <source>
        <dbReference type="Pfam" id="PF05770"/>
    </source>
</evidence>
<evidence type="ECO:0000256" key="7">
    <source>
        <dbReference type="ARBA" id="ARBA00022842"/>
    </source>
</evidence>
<evidence type="ECO:0000256" key="1">
    <source>
        <dbReference type="ARBA" id="ARBA00009601"/>
    </source>
</evidence>
<feature type="binding site" evidence="10">
    <location>
        <position position="319"/>
    </location>
    <ligand>
        <name>Mg(2+)</name>
        <dbReference type="ChEBI" id="CHEBI:18420"/>
        <label>1</label>
    </ligand>
</feature>
<dbReference type="PIRSF" id="PIRSF038186">
    <property type="entry name" value="ITPK"/>
    <property type="match status" value="1"/>
</dbReference>
<dbReference type="AlphaFoldDB" id="A0A081AYD0"/>
<protein>
    <recommendedName>
        <fullName evidence="8">Inositol-tetrakisphosphate 1-kinase</fullName>
        <ecNumber evidence="8">2.7.1.134</ecNumber>
    </recommendedName>
</protein>
<evidence type="ECO:0000256" key="5">
    <source>
        <dbReference type="ARBA" id="ARBA00022777"/>
    </source>
</evidence>
<dbReference type="Pfam" id="PF17927">
    <property type="entry name" value="Ins134_P3_kin_N"/>
    <property type="match status" value="1"/>
</dbReference>
<comment type="similarity">
    <text evidence="1 8">Belongs to the ITPK1 family.</text>
</comment>
<keyword evidence="4 8" id="KW-0547">Nucleotide-binding</keyword>
<proteinExistence type="inferred from homology"/>
<keyword evidence="7 8" id="KW-0460">Magnesium</keyword>
<keyword evidence="6 8" id="KW-0067">ATP-binding</keyword>
<evidence type="ECO:0000313" key="14">
    <source>
        <dbReference type="Proteomes" id="UP000028582"/>
    </source>
</evidence>
<comment type="cofactor">
    <cofactor evidence="8 10">
        <name>Mg(2+)</name>
        <dbReference type="ChEBI" id="CHEBI:18420"/>
    </cofactor>
    <text evidence="8 10">Binds 2 magnesium ions per subunit.</text>
</comment>
<evidence type="ECO:0000256" key="4">
    <source>
        <dbReference type="ARBA" id="ARBA00022741"/>
    </source>
</evidence>
<feature type="binding site" evidence="10">
    <location>
        <position position="321"/>
    </location>
    <ligand>
        <name>Mg(2+)</name>
        <dbReference type="ChEBI" id="CHEBI:18420"/>
        <label>2</label>
    </ligand>
</feature>
<dbReference type="GO" id="GO:0005524">
    <property type="term" value="F:ATP binding"/>
    <property type="evidence" value="ECO:0007669"/>
    <property type="project" value="UniProtKB-KW"/>
</dbReference>
<dbReference type="Proteomes" id="UP000028582">
    <property type="component" value="Unassembled WGS sequence"/>
</dbReference>
<dbReference type="Gene3D" id="3.30.470.20">
    <property type="entry name" value="ATP-grasp fold, B domain"/>
    <property type="match status" value="1"/>
</dbReference>
<dbReference type="GO" id="GO:0052726">
    <property type="term" value="F:inositol-1,3,4-trisphosphate 5-kinase activity"/>
    <property type="evidence" value="ECO:0007669"/>
    <property type="project" value="InterPro"/>
</dbReference>
<dbReference type="GO" id="GO:0047325">
    <property type="term" value="F:inositol-3,4,5,6-tetrakisphosphate 1-kinase activity"/>
    <property type="evidence" value="ECO:0007669"/>
    <property type="project" value="UniProtKB-EC"/>
</dbReference>
<sequence length="347" mass="39318">MSSSEPLVVGVIFPVKKIARLQEVLDVEADSVRFVLIDLEAAIPTGASVTDADLEAAAKRLAAYYGPLDVLLHKLAHDMVFAGLGNQDAANRVQLVQHFLRRHPSVRVVDPIDSVRLLTDRHAACKMLRSMEQNGNIRTQRFKVPNFYEVKSLEQFQALQEELGARRTKLPLICKSVEACATDRSHMMSVITKREDLHYVEYPTLYQEFINHSGRLFKGYVLGDIINVAERRSLPNLVAGTAQHVHFDTQQNYPTSRDFHPHVDNSTSQEEIVGGWTQEEIFAGVREIGKCLRDELKLTLFGFDVIVADDGSQELYVIDVNYFPSYRELDDLDSILRKHIKQLCGRQ</sequence>
<organism evidence="13 14">
    <name type="scientific">Phytophthora nicotianae P1976</name>
    <dbReference type="NCBI Taxonomy" id="1317066"/>
    <lineage>
        <taxon>Eukaryota</taxon>
        <taxon>Sar</taxon>
        <taxon>Stramenopiles</taxon>
        <taxon>Oomycota</taxon>
        <taxon>Peronosporomycetes</taxon>
        <taxon>Peronosporales</taxon>
        <taxon>Peronosporaceae</taxon>
        <taxon>Phytophthora</taxon>
    </lineage>
</organism>
<gene>
    <name evidence="13" type="ORF">F444_02159</name>
</gene>
<dbReference type="GO" id="GO:0000287">
    <property type="term" value="F:magnesium ion binding"/>
    <property type="evidence" value="ECO:0007669"/>
    <property type="project" value="InterPro"/>
</dbReference>
<comment type="function">
    <text evidence="8">Kinase that can phosphorylate various inositol polyphosphate such as Ins(3,4,5,6)P4 or Ins(1,3,4)P3.</text>
</comment>
<dbReference type="GO" id="GO:0052725">
    <property type="term" value="F:inositol-1,3,4-trisphosphate 6-kinase activity"/>
    <property type="evidence" value="ECO:0007669"/>
    <property type="project" value="InterPro"/>
</dbReference>
<comment type="subunit">
    <text evidence="8">Monomer.</text>
</comment>
<evidence type="ECO:0000256" key="10">
    <source>
        <dbReference type="PIRSR" id="PIRSR038186-2"/>
    </source>
</evidence>
<feature type="domain" description="Inositol 1,3,4-trisphosphate 5/6-kinase ATP-grasp" evidence="11">
    <location>
        <begin position="139"/>
        <end position="340"/>
    </location>
</feature>
<comment type="caution">
    <text evidence="13">The sequence shown here is derived from an EMBL/GenBank/DDBJ whole genome shotgun (WGS) entry which is preliminary data.</text>
</comment>
<evidence type="ECO:0000256" key="2">
    <source>
        <dbReference type="ARBA" id="ARBA00022679"/>
    </source>
</evidence>
<evidence type="ECO:0000259" key="12">
    <source>
        <dbReference type="Pfam" id="PF17927"/>
    </source>
</evidence>
<evidence type="ECO:0000313" key="13">
    <source>
        <dbReference type="EMBL" id="ETO83891.1"/>
    </source>
</evidence>
<keyword evidence="3 8" id="KW-0479">Metal-binding</keyword>
<accession>A0A081AYD0</accession>
<feature type="binding site" evidence="10">
    <location>
        <position position="319"/>
    </location>
    <ligand>
        <name>Mg(2+)</name>
        <dbReference type="ChEBI" id="CHEBI:18420"/>
        <label>2</label>
    </ligand>
</feature>
<evidence type="ECO:0000256" key="9">
    <source>
        <dbReference type="PIRSR" id="PIRSR038186-1"/>
    </source>
</evidence>
<feature type="binding site" evidence="9">
    <location>
        <position position="325"/>
    </location>
    <ligand>
        <name>1D-myo-inositol 1,3,4-trisphosphate</name>
        <dbReference type="ChEBI" id="CHEBI:58414"/>
    </ligand>
</feature>
<dbReference type="OrthoDB" id="25308at2759"/>
<feature type="binding site" evidence="9">
    <location>
        <position position="218"/>
    </location>
    <ligand>
        <name>1D-myo-inositol 1,3,4-trisphosphate</name>
        <dbReference type="ChEBI" id="CHEBI:58414"/>
    </ligand>
</feature>
<dbReference type="InterPro" id="IPR040464">
    <property type="entry name" value="InsP(3)kin_ATP-grasp"/>
</dbReference>
<reference evidence="13 14" key="1">
    <citation type="submission" date="2013-11" db="EMBL/GenBank/DDBJ databases">
        <title>The Genome Sequence of Phytophthora parasitica P1976.</title>
        <authorList>
            <consortium name="The Broad Institute Genomics Platform"/>
            <person name="Russ C."/>
            <person name="Tyler B."/>
            <person name="Panabieres F."/>
            <person name="Shan W."/>
            <person name="Tripathy S."/>
            <person name="Grunwald N."/>
            <person name="Machado M."/>
            <person name="Johnson C.S."/>
            <person name="Walker B."/>
            <person name="Young S."/>
            <person name="Zeng Q."/>
            <person name="Gargeya S."/>
            <person name="Fitzgerald M."/>
            <person name="Haas B."/>
            <person name="Abouelleil A."/>
            <person name="Allen A.W."/>
            <person name="Alvarado L."/>
            <person name="Arachchi H.M."/>
            <person name="Berlin A.M."/>
            <person name="Chapman S.B."/>
            <person name="Gainer-Dewar J."/>
            <person name="Goldberg J."/>
            <person name="Griggs A."/>
            <person name="Gujja S."/>
            <person name="Hansen M."/>
            <person name="Howarth C."/>
            <person name="Imamovic A."/>
            <person name="Ireland A."/>
            <person name="Larimer J."/>
            <person name="McCowan C."/>
            <person name="Murphy C."/>
            <person name="Pearson M."/>
            <person name="Poon T.W."/>
            <person name="Priest M."/>
            <person name="Roberts A."/>
            <person name="Saif S."/>
            <person name="Shea T."/>
            <person name="Sisk P."/>
            <person name="Sykes S."/>
            <person name="Wortman J."/>
            <person name="Nusbaum C."/>
            <person name="Birren B."/>
        </authorList>
    </citation>
    <scope>NUCLEOTIDE SEQUENCE [LARGE SCALE GENOMIC DNA]</scope>
    <source>
        <strain evidence="13 14">P1976</strain>
    </source>
</reference>
<keyword evidence="2 8" id="KW-0808">Transferase</keyword>
<feature type="binding site" evidence="9">
    <location>
        <begin position="207"/>
        <end position="218"/>
    </location>
    <ligand>
        <name>ATP</name>
        <dbReference type="ChEBI" id="CHEBI:30616"/>
    </ligand>
</feature>
<dbReference type="PANTHER" id="PTHR14217:SF1">
    <property type="entry name" value="INOSITOL-TETRAKISPHOSPHATE 1-KINASE"/>
    <property type="match status" value="1"/>
</dbReference>
<feature type="binding site" evidence="9">
    <location>
        <position position="233"/>
    </location>
    <ligand>
        <name>ATP</name>
        <dbReference type="ChEBI" id="CHEBI:30616"/>
    </ligand>
</feature>
<dbReference type="InterPro" id="IPR008656">
    <property type="entry name" value="Inositol_tetrakis-P_1-kinase"/>
</dbReference>
<feature type="binding site" evidence="9">
    <location>
        <position position="186"/>
    </location>
    <ligand>
        <name>1D-myo-inositol 1,3,4-trisphosphate</name>
        <dbReference type="ChEBI" id="CHEBI:58414"/>
    </ligand>
</feature>
<comment type="catalytic activity">
    <reaction evidence="8">
        <text>1D-myo-inositol 3,4,5,6-tetrakisphosphate + ATP = 1D-myo-inositol 1,3,4,5,6-pentakisphosphate + ADP + H(+)</text>
        <dbReference type="Rhea" id="RHEA:12452"/>
        <dbReference type="ChEBI" id="CHEBI:15378"/>
        <dbReference type="ChEBI" id="CHEBI:30616"/>
        <dbReference type="ChEBI" id="CHEBI:57539"/>
        <dbReference type="ChEBI" id="CHEBI:57733"/>
        <dbReference type="ChEBI" id="CHEBI:456216"/>
        <dbReference type="EC" id="2.7.1.134"/>
    </reaction>
</comment>
<feature type="binding site" evidence="9">
    <location>
        <position position="321"/>
    </location>
    <ligand>
        <name>1D-myo-inositol 1,3,4-trisphosphate</name>
        <dbReference type="ChEBI" id="CHEBI:58414"/>
    </ligand>
</feature>
<evidence type="ECO:0000256" key="3">
    <source>
        <dbReference type="ARBA" id="ARBA00022723"/>
    </source>
</evidence>
<evidence type="ECO:0000256" key="6">
    <source>
        <dbReference type="ARBA" id="ARBA00022840"/>
    </source>
</evidence>
<name>A0A081AYD0_PHYNI</name>